<evidence type="ECO:0000256" key="1">
    <source>
        <dbReference type="ARBA" id="ARBA00004123"/>
    </source>
</evidence>
<feature type="region of interest" description="Disordered" evidence="8">
    <location>
        <begin position="734"/>
        <end position="870"/>
    </location>
</feature>
<keyword evidence="5" id="KW-0862">Zinc</keyword>
<proteinExistence type="predicted"/>
<keyword evidence="4" id="KW-0863">Zinc-finger</keyword>
<dbReference type="InterPro" id="IPR008906">
    <property type="entry name" value="HATC_C_dom"/>
</dbReference>
<dbReference type="Pfam" id="PF07727">
    <property type="entry name" value="RVT_2"/>
    <property type="match status" value="1"/>
</dbReference>
<evidence type="ECO:0000256" key="3">
    <source>
        <dbReference type="ARBA" id="ARBA00022723"/>
    </source>
</evidence>
<keyword evidence="7" id="KW-0539">Nucleus</keyword>
<comment type="caution">
    <text evidence="11">The sequence shown here is derived from an EMBL/GenBank/DDBJ whole genome shotgun (WGS) entry which is preliminary data.</text>
</comment>
<reference evidence="11 12" key="1">
    <citation type="journal article" date="2024" name="Microbiol. Resour. Announc.">
        <title>Genome annotations for the ascomycete fungi Trichoderma harzianum, Trichoderma aggressivum, and Purpureocillium lilacinum.</title>
        <authorList>
            <person name="Beijen E.P.W."/>
            <person name="Ohm R.A."/>
        </authorList>
    </citation>
    <scope>NUCLEOTIDE SEQUENCE [LARGE SCALE GENOMIC DNA]</scope>
    <source>
        <strain evidence="11 12">CBS 150709</strain>
    </source>
</reference>
<feature type="domain" description="Reverse transcriptase Ty1/copia-type" evidence="10">
    <location>
        <begin position="939"/>
        <end position="1157"/>
    </location>
</feature>
<evidence type="ECO:0000256" key="6">
    <source>
        <dbReference type="ARBA" id="ARBA00023128"/>
    </source>
</evidence>
<evidence type="ECO:0000256" key="7">
    <source>
        <dbReference type="ARBA" id="ARBA00023242"/>
    </source>
</evidence>
<comment type="subcellular location">
    <subcellularLocation>
        <location evidence="2">Mitochondrion</location>
    </subcellularLocation>
    <subcellularLocation>
        <location evidence="1">Nucleus</location>
    </subcellularLocation>
</comment>
<feature type="region of interest" description="Disordered" evidence="8">
    <location>
        <begin position="1"/>
        <end position="66"/>
    </location>
</feature>
<dbReference type="SUPFAM" id="SSF53098">
    <property type="entry name" value="Ribonuclease H-like"/>
    <property type="match status" value="1"/>
</dbReference>
<feature type="domain" description="HAT C-terminal dimerisation" evidence="9">
    <location>
        <begin position="622"/>
        <end position="705"/>
    </location>
</feature>
<dbReference type="PANTHER" id="PTHR46481">
    <property type="entry name" value="ZINC FINGER BED DOMAIN-CONTAINING PROTEIN 4"/>
    <property type="match status" value="1"/>
</dbReference>
<dbReference type="InterPro" id="IPR043502">
    <property type="entry name" value="DNA/RNA_pol_sf"/>
</dbReference>
<dbReference type="EMBL" id="JAWRVI010000257">
    <property type="protein sequence ID" value="KAK4069839.1"/>
    <property type="molecule type" value="Genomic_DNA"/>
</dbReference>
<organism evidence="11 12">
    <name type="scientific">Purpureocillium lilacinum</name>
    <name type="common">Paecilomyces lilacinus</name>
    <dbReference type="NCBI Taxonomy" id="33203"/>
    <lineage>
        <taxon>Eukaryota</taxon>
        <taxon>Fungi</taxon>
        <taxon>Dikarya</taxon>
        <taxon>Ascomycota</taxon>
        <taxon>Pezizomycotina</taxon>
        <taxon>Sordariomycetes</taxon>
        <taxon>Hypocreomycetidae</taxon>
        <taxon>Hypocreales</taxon>
        <taxon>Ophiocordycipitaceae</taxon>
        <taxon>Purpureocillium</taxon>
    </lineage>
</organism>
<feature type="compositionally biased region" description="Basic and acidic residues" evidence="8">
    <location>
        <begin position="795"/>
        <end position="818"/>
    </location>
</feature>
<feature type="compositionally biased region" description="Basic and acidic residues" evidence="8">
    <location>
        <begin position="768"/>
        <end position="781"/>
    </location>
</feature>
<evidence type="ECO:0000256" key="5">
    <source>
        <dbReference type="ARBA" id="ARBA00022833"/>
    </source>
</evidence>
<dbReference type="InterPro" id="IPR013103">
    <property type="entry name" value="RVT_2"/>
</dbReference>
<accession>A0ABR0BEA2</accession>
<keyword evidence="3" id="KW-0479">Metal-binding</keyword>
<keyword evidence="6" id="KW-0496">Mitochondrion</keyword>
<dbReference type="PANTHER" id="PTHR46481:SF10">
    <property type="entry name" value="ZINC FINGER BED DOMAIN-CONTAINING PROTEIN 39"/>
    <property type="match status" value="1"/>
</dbReference>
<feature type="compositionally biased region" description="Basic and acidic residues" evidence="8">
    <location>
        <begin position="857"/>
        <end position="866"/>
    </location>
</feature>
<dbReference type="SUPFAM" id="SSF56672">
    <property type="entry name" value="DNA/RNA polymerases"/>
    <property type="match status" value="1"/>
</dbReference>
<protein>
    <submittedName>
        <fullName evidence="11">Uncharacterized protein</fullName>
    </submittedName>
</protein>
<evidence type="ECO:0000256" key="8">
    <source>
        <dbReference type="SAM" id="MobiDB-lite"/>
    </source>
</evidence>
<dbReference type="InterPro" id="IPR012337">
    <property type="entry name" value="RNaseH-like_sf"/>
</dbReference>
<gene>
    <name evidence="11" type="ORF">Purlil1_13612</name>
</gene>
<dbReference type="Proteomes" id="UP001287286">
    <property type="component" value="Unassembled WGS sequence"/>
</dbReference>
<evidence type="ECO:0000259" key="9">
    <source>
        <dbReference type="Pfam" id="PF05699"/>
    </source>
</evidence>
<keyword evidence="12" id="KW-1185">Reference proteome</keyword>
<name>A0ABR0BEA2_PURLI</name>
<evidence type="ECO:0000313" key="11">
    <source>
        <dbReference type="EMBL" id="KAK4069839.1"/>
    </source>
</evidence>
<feature type="compositionally biased region" description="Polar residues" evidence="8">
    <location>
        <begin position="1"/>
        <end position="38"/>
    </location>
</feature>
<dbReference type="InterPro" id="IPR052035">
    <property type="entry name" value="ZnF_BED_domain_contain"/>
</dbReference>
<feature type="compositionally biased region" description="Basic and acidic residues" evidence="8">
    <location>
        <begin position="734"/>
        <end position="751"/>
    </location>
</feature>
<evidence type="ECO:0000259" key="10">
    <source>
        <dbReference type="Pfam" id="PF07727"/>
    </source>
</evidence>
<evidence type="ECO:0000313" key="12">
    <source>
        <dbReference type="Proteomes" id="UP001287286"/>
    </source>
</evidence>
<dbReference type="Pfam" id="PF05699">
    <property type="entry name" value="Dimer_Tnp_hAT"/>
    <property type="match status" value="1"/>
</dbReference>
<evidence type="ECO:0000256" key="2">
    <source>
        <dbReference type="ARBA" id="ARBA00004173"/>
    </source>
</evidence>
<evidence type="ECO:0000256" key="4">
    <source>
        <dbReference type="ARBA" id="ARBA00022771"/>
    </source>
</evidence>
<sequence length="1297" mass="148471">MSKQSSRISGGSTSHVGSPSSTIEPCSSPTSVPLNPSDASVRKTRKRKATANTWAHAREPQDAEPARCPRKNEKIYYCMHCRDPTYSTTVSTTFRRHLLKVHAIELIAPDHPIKKQRDNLIQDAFAKAGEVNAAKQSARQEETLRAAVNRKAALEALMQLVTVRNLSYNCSSWPELHALICAVNYTAEDLVSLSHGSIQKLVSNSYCVHKDILRRKLQSSPSKLHLSADVWSAPNHKAFLGICVKFVDTDARETLQALLALSELPGIDGPGSHGAAEQWKLIQHVLEDYNIWNKIGFYTGDNHGSNDKLCRLLSEHLRRKGLNWEAKKQRIRCHGHVINLAVQAFLFMDSKEAAQAALEQIEGDDEVAFGSDFAERVRAQKALGWRRLGPLGKVHNIAVHMRENDYRWNQFRKRAGRSLGLDNDTRWNSWFILLDVTLDLQEQVEWYLRKYYEDVQDDYLTPNEWRVLQETRAFLQPFWKITLLTEGRYATLDRTLFTMDVLHKHYTQTFQRLSDNHCLRSCIAASWAVFDKYYQLTDESPAYGAAMILHPSRRMAHIRKNWPKAWHKPVLDGVKKYWEDHYQGLPITTTTPELRDSLQALDEYDLLARELDVVSPAMCNLDEYKAFTAESPVAIDCSPLAWWLREEQQQRYPRLSRMAIDILSIPAMSAEPERVFSGARRTISWDRCRLVSRTIERGECMKSWIKSGITQGIPVDLADEGDEEASGLYGVWSMDRKPAHHEPSEESDGRSARSPSVRSTVWVGGRPTHTEDTAQEIRDCEEQVASQTGYPTPDESLRGSRRPDDHNDQSNQPDHSEQESDTSTVQHGPGHSILEAEGESTRETSAQDQPRRKSARERKQSERAREAAAGSCATYRSSFFIGREQKPHQRNLPPEPRSYHELINHRFEQDFREAMEIEWTGINKRGTVQPIPQDQVTGQVLPLTWVFKYKFDKHGYLQKFKARICVRGDLQLPGSKDTYAATLAGRSFRILMAITAKFDLETRQLDAINAFTNSLLDEDVYVQFPDGYRRRGWVLRLLRALYGLRRSPLLWQKDLTTALGELGLRQSQEEPCLFTNNWLTVFFFVDDIVLLHRTKHQSAAEEFIVKLCTRYEMKDLGELKWFLGIRVLRDRPTRKLWLCQDSYIEKITNQYGIAQCDHFRGNLFPSNELQPREDQATPNQIHRYQQKVGSVNYLAVITRPDIAKPICKLAEHLLNPSEKHDRLVDRVMEYLWSTRYLAIQFNGNTSTDVIKVNHSSIPRQLRIASDAAFADDPETRKSSQGHVIQLFGGPGSQLASC</sequence>
<feature type="compositionally biased region" description="Basic and acidic residues" evidence="8">
    <location>
        <begin position="56"/>
        <end position="66"/>
    </location>
</feature>